<evidence type="ECO:0000313" key="5">
    <source>
        <dbReference type="Proteomes" id="UP001642484"/>
    </source>
</evidence>
<keyword evidence="1" id="KW-0677">Repeat</keyword>
<feature type="domain" description="RRM" evidence="3">
    <location>
        <begin position="20"/>
        <end position="69"/>
    </location>
</feature>
<name>A0ABP0PZN4_9DINO</name>
<sequence>MAKDTESYAYAAGGGSAYLRLRGLPFSASTSDVATFFAEYGVSEDQVILGSEGATGRPSGEAWVQFPSEVPGSSPFHLGPGGIFYQHPFD</sequence>
<evidence type="ECO:0000259" key="3">
    <source>
        <dbReference type="Pfam" id="PF00076"/>
    </source>
</evidence>
<dbReference type="InterPro" id="IPR012677">
    <property type="entry name" value="Nucleotide-bd_a/b_plait_sf"/>
</dbReference>
<dbReference type="InterPro" id="IPR050666">
    <property type="entry name" value="ESRP"/>
</dbReference>
<dbReference type="InterPro" id="IPR000504">
    <property type="entry name" value="RRM_dom"/>
</dbReference>
<dbReference type="EMBL" id="CAXAMN010023784">
    <property type="protein sequence ID" value="CAK9080798.1"/>
    <property type="molecule type" value="Genomic_DNA"/>
</dbReference>
<dbReference type="InterPro" id="IPR035979">
    <property type="entry name" value="RBD_domain_sf"/>
</dbReference>
<dbReference type="CDD" id="cd12254">
    <property type="entry name" value="RRM_hnRNPH_ESRPs_RBM12_like"/>
    <property type="match status" value="1"/>
</dbReference>
<reference evidence="4 5" key="1">
    <citation type="submission" date="2024-02" db="EMBL/GenBank/DDBJ databases">
        <authorList>
            <person name="Chen Y."/>
            <person name="Shah S."/>
            <person name="Dougan E. K."/>
            <person name="Thang M."/>
            <person name="Chan C."/>
        </authorList>
    </citation>
    <scope>NUCLEOTIDE SEQUENCE [LARGE SCALE GENOMIC DNA]</scope>
</reference>
<comment type="caution">
    <text evidence="4">The sequence shown here is derived from an EMBL/GenBank/DDBJ whole genome shotgun (WGS) entry which is preliminary data.</text>
</comment>
<accession>A0ABP0PZN4</accession>
<proteinExistence type="predicted"/>
<evidence type="ECO:0000313" key="4">
    <source>
        <dbReference type="EMBL" id="CAK9080798.1"/>
    </source>
</evidence>
<protein>
    <recommendedName>
        <fullName evidence="3">RRM domain-containing protein</fullName>
    </recommendedName>
</protein>
<dbReference type="Pfam" id="PF00076">
    <property type="entry name" value="RRM_1"/>
    <property type="match status" value="1"/>
</dbReference>
<keyword evidence="2" id="KW-0694">RNA-binding</keyword>
<keyword evidence="5" id="KW-1185">Reference proteome</keyword>
<dbReference type="PANTHER" id="PTHR13976">
    <property type="entry name" value="HETEROGENEOUS NUCLEAR RIBONUCLEOPROTEIN-RELATED"/>
    <property type="match status" value="1"/>
</dbReference>
<dbReference type="Proteomes" id="UP001642484">
    <property type="component" value="Unassembled WGS sequence"/>
</dbReference>
<evidence type="ECO:0000256" key="1">
    <source>
        <dbReference type="ARBA" id="ARBA00022737"/>
    </source>
</evidence>
<organism evidence="4 5">
    <name type="scientific">Durusdinium trenchii</name>
    <dbReference type="NCBI Taxonomy" id="1381693"/>
    <lineage>
        <taxon>Eukaryota</taxon>
        <taxon>Sar</taxon>
        <taxon>Alveolata</taxon>
        <taxon>Dinophyceae</taxon>
        <taxon>Suessiales</taxon>
        <taxon>Symbiodiniaceae</taxon>
        <taxon>Durusdinium</taxon>
    </lineage>
</organism>
<dbReference type="SUPFAM" id="SSF54928">
    <property type="entry name" value="RNA-binding domain, RBD"/>
    <property type="match status" value="1"/>
</dbReference>
<evidence type="ECO:0000256" key="2">
    <source>
        <dbReference type="ARBA" id="ARBA00022884"/>
    </source>
</evidence>
<gene>
    <name evidence="4" type="ORF">CCMP2556_LOCUS39616</name>
</gene>
<dbReference type="Gene3D" id="3.30.70.330">
    <property type="match status" value="1"/>
</dbReference>